<dbReference type="PATRIC" id="fig|1217706.3.peg.1625"/>
<evidence type="ECO:0000313" key="2">
    <source>
        <dbReference type="EMBL" id="ENX22438.1"/>
    </source>
</evidence>
<keyword evidence="3" id="KW-1185">Reference proteome</keyword>
<reference evidence="2 3" key="1">
    <citation type="submission" date="2013-02" db="EMBL/GenBank/DDBJ databases">
        <title>The Genome Sequence of Acinetobacter sp. NIPH 2168.</title>
        <authorList>
            <consortium name="The Broad Institute Genome Sequencing Platform"/>
            <consortium name="The Broad Institute Genome Sequencing Center for Infectious Disease"/>
            <person name="Cerqueira G."/>
            <person name="Feldgarden M."/>
            <person name="Courvalin P."/>
            <person name="Perichon B."/>
            <person name="Grillot-Courvalin C."/>
            <person name="Clermont D."/>
            <person name="Rocha E."/>
            <person name="Yoon E.-J."/>
            <person name="Nemec A."/>
            <person name="Walker B."/>
            <person name="Young S.K."/>
            <person name="Zeng Q."/>
            <person name="Gargeya S."/>
            <person name="Fitzgerald M."/>
            <person name="Haas B."/>
            <person name="Abouelleil A."/>
            <person name="Alvarado L."/>
            <person name="Arachchi H.M."/>
            <person name="Berlin A.M."/>
            <person name="Chapman S.B."/>
            <person name="Dewar J."/>
            <person name="Goldberg J."/>
            <person name="Griggs A."/>
            <person name="Gujja S."/>
            <person name="Hansen M."/>
            <person name="Howarth C."/>
            <person name="Imamovic A."/>
            <person name="Larimer J."/>
            <person name="McCowan C."/>
            <person name="Murphy C."/>
            <person name="Neiman D."/>
            <person name="Pearson M."/>
            <person name="Priest M."/>
            <person name="Roberts A."/>
            <person name="Saif S."/>
            <person name="Shea T."/>
            <person name="Sisk P."/>
            <person name="Sykes S."/>
            <person name="Wortman J."/>
            <person name="Nusbaum C."/>
            <person name="Birren B."/>
        </authorList>
    </citation>
    <scope>NUCLEOTIDE SEQUENCE [LARGE SCALE GENOMIC DNA]</scope>
    <source>
        <strain evidence="2 3">NIPH 2168</strain>
    </source>
</reference>
<dbReference type="InterPro" id="IPR007499">
    <property type="entry name" value="ERF_bacteria_virus"/>
</dbReference>
<comment type="caution">
    <text evidence="2">The sequence shown here is derived from an EMBL/GenBank/DDBJ whole genome shotgun (WGS) entry which is preliminary data.</text>
</comment>
<proteinExistence type="predicted"/>
<dbReference type="EMBL" id="APRW01000009">
    <property type="protein sequence ID" value="ENX22438.1"/>
    <property type="molecule type" value="Genomic_DNA"/>
</dbReference>
<name>N9NN67_9GAMM</name>
<protein>
    <recommendedName>
        <fullName evidence="4">Essential recombination function protein</fullName>
    </recommendedName>
</protein>
<organism evidence="2 3">
    <name type="scientific">Acinetobacter vivianii</name>
    <dbReference type="NCBI Taxonomy" id="1776742"/>
    <lineage>
        <taxon>Bacteria</taxon>
        <taxon>Pseudomonadati</taxon>
        <taxon>Pseudomonadota</taxon>
        <taxon>Gammaproteobacteria</taxon>
        <taxon>Moraxellales</taxon>
        <taxon>Moraxellaceae</taxon>
        <taxon>Acinetobacter</taxon>
    </lineage>
</organism>
<evidence type="ECO:0008006" key="4">
    <source>
        <dbReference type="Google" id="ProtNLM"/>
    </source>
</evidence>
<feature type="region of interest" description="Disordered" evidence="1">
    <location>
        <begin position="134"/>
        <end position="185"/>
    </location>
</feature>
<accession>N9NN67</accession>
<dbReference type="AlphaFoldDB" id="N9NN67"/>
<evidence type="ECO:0000313" key="3">
    <source>
        <dbReference type="Proteomes" id="UP000013173"/>
    </source>
</evidence>
<sequence>MSQQQNQSAELDVLSTIQQELKAPKSKFNKFGNFHYRSLEDILEGVKPYLAQHGASLVLTDEVQEIGSVVVLTAKAVFTDATGKQIVVTAHAGVDINKKGMDVAQTFGASSSYARKYALNGLFLIDDTQDADTDAYQQQTGAQGQNNQQSRGQNQQNANGQNNQRGNYQQNQNTSQQQNQLVQKSMGQRFQDALVSISKANKPATLEKALSTFNGTNFYAGIRKACQARADQQGWELPMPSQVQNQQNNQMHH</sequence>
<dbReference type="GeneID" id="303682093"/>
<gene>
    <name evidence="2" type="ORF">F892_01680</name>
</gene>
<evidence type="ECO:0000256" key="1">
    <source>
        <dbReference type="SAM" id="MobiDB-lite"/>
    </source>
</evidence>
<feature type="compositionally biased region" description="Low complexity" evidence="1">
    <location>
        <begin position="134"/>
        <end position="183"/>
    </location>
</feature>
<dbReference type="OrthoDB" id="1625426at2"/>
<dbReference type="Proteomes" id="UP000013173">
    <property type="component" value="Unassembled WGS sequence"/>
</dbReference>
<dbReference type="Pfam" id="PF04404">
    <property type="entry name" value="ERF"/>
    <property type="match status" value="1"/>
</dbReference>
<dbReference type="HOGENOM" id="CLU_082063_1_0_6"/>
<dbReference type="RefSeq" id="WP_005257468.1">
    <property type="nucleotide sequence ID" value="NZ_BMDR01000001.1"/>
</dbReference>